<keyword evidence="10 13" id="KW-0238">DNA-binding</keyword>
<dbReference type="PANTHER" id="PTHR33202:SF2">
    <property type="entry name" value="FERRIC UPTAKE REGULATION PROTEIN"/>
    <property type="match status" value="1"/>
</dbReference>
<keyword evidence="7 12" id="KW-0479">Metal-binding</keyword>
<gene>
    <name evidence="13" type="primary">fur</name>
    <name evidence="15" type="ORF">ATH84_102957</name>
    <name evidence="14" type="ORF">BDD41_3699</name>
</gene>
<evidence type="ECO:0000256" key="8">
    <source>
        <dbReference type="ARBA" id="ARBA00022833"/>
    </source>
</evidence>
<keyword evidence="8 13" id="KW-0862">Zinc</keyword>
<dbReference type="Gene3D" id="1.10.10.10">
    <property type="entry name" value="Winged helix-like DNA-binding domain superfamily/Winged helix DNA-binding domain"/>
    <property type="match status" value="1"/>
</dbReference>
<dbReference type="EMBL" id="QUMX01000029">
    <property type="protein sequence ID" value="REG38965.1"/>
    <property type="molecule type" value="Genomic_DNA"/>
</dbReference>
<evidence type="ECO:0000256" key="13">
    <source>
        <dbReference type="RuleBase" id="RU364037"/>
    </source>
</evidence>
<evidence type="ECO:0000256" key="7">
    <source>
        <dbReference type="ARBA" id="ARBA00022723"/>
    </source>
</evidence>
<accession>A0A3E0BSW2</accession>
<evidence type="ECO:0000256" key="11">
    <source>
        <dbReference type="ARBA" id="ARBA00023163"/>
    </source>
</evidence>
<dbReference type="InterPro" id="IPR036388">
    <property type="entry name" value="WH-like_DNA-bd_sf"/>
</dbReference>
<feature type="binding site" evidence="12">
    <location>
        <position position="93"/>
    </location>
    <ligand>
        <name>Fe cation</name>
        <dbReference type="ChEBI" id="CHEBI:24875"/>
    </ligand>
</feature>
<keyword evidence="9 13" id="KW-0805">Transcription regulation</keyword>
<keyword evidence="11 13" id="KW-0804">Transcription</keyword>
<dbReference type="Gene3D" id="3.30.1490.190">
    <property type="match status" value="1"/>
</dbReference>
<dbReference type="Pfam" id="PF01475">
    <property type="entry name" value="FUR"/>
    <property type="match status" value="1"/>
</dbReference>
<dbReference type="Proteomes" id="UP000256941">
    <property type="component" value="Unassembled WGS sequence"/>
</dbReference>
<dbReference type="GO" id="GO:0000976">
    <property type="term" value="F:transcription cis-regulatory region binding"/>
    <property type="evidence" value="ECO:0007669"/>
    <property type="project" value="TreeGrafter"/>
</dbReference>
<evidence type="ECO:0000256" key="1">
    <source>
        <dbReference type="ARBA" id="ARBA00004496"/>
    </source>
</evidence>
<keyword evidence="6 13" id="KW-0678">Repressor</keyword>
<dbReference type="InterPro" id="IPR043135">
    <property type="entry name" value="Fur_C"/>
</dbReference>
<comment type="subcellular location">
    <subcellularLocation>
        <location evidence="1 13">Cytoplasm</location>
    </subcellularLocation>
</comment>
<evidence type="ECO:0000256" key="6">
    <source>
        <dbReference type="ARBA" id="ARBA00022491"/>
    </source>
</evidence>
<evidence type="ECO:0000313" key="16">
    <source>
        <dbReference type="Proteomes" id="UP000256794"/>
    </source>
</evidence>
<evidence type="ECO:0000256" key="10">
    <source>
        <dbReference type="ARBA" id="ARBA00023125"/>
    </source>
</evidence>
<dbReference type="FunFam" id="1.10.10.10:FF:000051">
    <property type="entry name" value="Fur family transcriptional regulator"/>
    <property type="match status" value="1"/>
</dbReference>
<dbReference type="GO" id="GO:0045892">
    <property type="term" value="P:negative regulation of DNA-templated transcription"/>
    <property type="evidence" value="ECO:0007669"/>
    <property type="project" value="TreeGrafter"/>
</dbReference>
<dbReference type="AlphaFoldDB" id="A0A3D9XHR6"/>
<evidence type="ECO:0000256" key="5">
    <source>
        <dbReference type="ARBA" id="ARBA00022490"/>
    </source>
</evidence>
<sequence length="145" mass="16609">MTVNLEKKLAELCKEKGMRLTGQRRVILQVLSDSADHPDAEELHRRVSKIAPGISIATVYRTVSTLESCGLIERHSFADGRARYETSGSEHHDHFINVETDEVIEFRCDEIEQLQDRIAREHGFEIVGHRLEIYVRPRDDKNGGK</sequence>
<dbReference type="GO" id="GO:0003700">
    <property type="term" value="F:DNA-binding transcription factor activity"/>
    <property type="evidence" value="ECO:0007669"/>
    <property type="project" value="UniProtKB-UniRule"/>
</dbReference>
<name>A0A3D9XHR6_PARVE</name>
<comment type="similarity">
    <text evidence="2 13">Belongs to the Fur family.</text>
</comment>
<dbReference type="SUPFAM" id="SSF46785">
    <property type="entry name" value="Winged helix' DNA-binding domain"/>
    <property type="match status" value="1"/>
</dbReference>
<comment type="caution">
    <text evidence="14">The sequence shown here is derived from an EMBL/GenBank/DDBJ whole genome shotgun (WGS) entry which is preliminary data.</text>
</comment>
<feature type="binding site" evidence="12">
    <location>
        <position position="112"/>
    </location>
    <ligand>
        <name>Fe cation</name>
        <dbReference type="ChEBI" id="CHEBI:24875"/>
    </ligand>
</feature>
<keyword evidence="16" id="KW-1185">Reference proteome</keyword>
<reference evidence="16 17" key="1">
    <citation type="submission" date="2018-08" db="EMBL/GenBank/DDBJ databases">
        <title>Genomic Encyclopedia of Archaeal and Bacterial Type Strains, Phase II (KMG-II): from individual species to whole genera.</title>
        <authorList>
            <person name="Goeker M."/>
        </authorList>
    </citation>
    <scope>NUCLEOTIDE SEQUENCE [LARGE SCALE GENOMIC DNA]</scope>
    <source>
        <strain evidence="14 17">DSM 17099</strain>
        <strain evidence="15 16">DSM 582</strain>
    </source>
</reference>
<dbReference type="RefSeq" id="WP_181180826.1">
    <property type="nucleotide sequence ID" value="NZ_CP035284.1"/>
</dbReference>
<keyword evidence="12 13" id="KW-0408">Iron</keyword>
<dbReference type="GO" id="GO:0008270">
    <property type="term" value="F:zinc ion binding"/>
    <property type="evidence" value="ECO:0007669"/>
    <property type="project" value="TreeGrafter"/>
</dbReference>
<dbReference type="CDD" id="cd07153">
    <property type="entry name" value="Fur_like"/>
    <property type="match status" value="1"/>
</dbReference>
<evidence type="ECO:0000256" key="9">
    <source>
        <dbReference type="ARBA" id="ARBA00023015"/>
    </source>
</evidence>
<evidence type="ECO:0000313" key="15">
    <source>
        <dbReference type="EMBL" id="REG38965.1"/>
    </source>
</evidence>
<dbReference type="Proteomes" id="UP000256794">
    <property type="component" value="Unassembled WGS sequence"/>
</dbReference>
<proteinExistence type="inferred from homology"/>
<comment type="cofactor">
    <cofactor evidence="12">
        <name>Mn(2+)</name>
        <dbReference type="ChEBI" id="CHEBI:29035"/>
    </cofactor>
    <cofactor evidence="12">
        <name>Fe(2+)</name>
        <dbReference type="ChEBI" id="CHEBI:29033"/>
    </cofactor>
    <text evidence="12">Binds 1 Mn(2+) or Fe(2+) ion per subunit.</text>
</comment>
<accession>A0A3D9XHR6</accession>
<dbReference type="GO" id="GO:1900376">
    <property type="term" value="P:regulation of secondary metabolite biosynthetic process"/>
    <property type="evidence" value="ECO:0007669"/>
    <property type="project" value="TreeGrafter"/>
</dbReference>
<evidence type="ECO:0000256" key="12">
    <source>
        <dbReference type="PIRSR" id="PIRSR602481-2"/>
    </source>
</evidence>
<keyword evidence="5 13" id="KW-0963">Cytoplasm</keyword>
<dbReference type="EMBL" id="QTUJ01000003">
    <property type="protein sequence ID" value="REF68633.1"/>
    <property type="molecule type" value="Genomic_DNA"/>
</dbReference>
<feature type="binding site" evidence="12">
    <location>
        <position position="91"/>
    </location>
    <ligand>
        <name>Fe cation</name>
        <dbReference type="ChEBI" id="CHEBI:24875"/>
    </ligand>
</feature>
<evidence type="ECO:0000313" key="14">
    <source>
        <dbReference type="EMBL" id="REF68633.1"/>
    </source>
</evidence>
<dbReference type="PANTHER" id="PTHR33202">
    <property type="entry name" value="ZINC UPTAKE REGULATION PROTEIN"/>
    <property type="match status" value="1"/>
</dbReference>
<evidence type="ECO:0000256" key="2">
    <source>
        <dbReference type="ARBA" id="ARBA00007957"/>
    </source>
</evidence>
<evidence type="ECO:0000313" key="17">
    <source>
        <dbReference type="Proteomes" id="UP000256941"/>
    </source>
</evidence>
<organism evidence="14 17">
    <name type="scientific">Paracoccus versutus</name>
    <name type="common">Thiobacillus versutus</name>
    <dbReference type="NCBI Taxonomy" id="34007"/>
    <lineage>
        <taxon>Bacteria</taxon>
        <taxon>Pseudomonadati</taxon>
        <taxon>Pseudomonadota</taxon>
        <taxon>Alphaproteobacteria</taxon>
        <taxon>Rhodobacterales</taxon>
        <taxon>Paracoccaceae</taxon>
        <taxon>Paracoccus</taxon>
    </lineage>
</organism>
<evidence type="ECO:0000256" key="3">
    <source>
        <dbReference type="ARBA" id="ARBA00011738"/>
    </source>
</evidence>
<feature type="binding site" evidence="12">
    <location>
        <position position="129"/>
    </location>
    <ligand>
        <name>Fe cation</name>
        <dbReference type="ChEBI" id="CHEBI:24875"/>
    </ligand>
</feature>
<dbReference type="InterPro" id="IPR002481">
    <property type="entry name" value="FUR"/>
</dbReference>
<evidence type="ECO:0000256" key="4">
    <source>
        <dbReference type="ARBA" id="ARBA00020910"/>
    </source>
</evidence>
<comment type="subunit">
    <text evidence="3 13">Homodimer.</text>
</comment>
<dbReference type="GO" id="GO:0005829">
    <property type="term" value="C:cytosol"/>
    <property type="evidence" value="ECO:0007669"/>
    <property type="project" value="TreeGrafter"/>
</dbReference>
<dbReference type="InterPro" id="IPR036390">
    <property type="entry name" value="WH_DNA-bd_sf"/>
</dbReference>
<protein>
    <recommendedName>
        <fullName evidence="4 13">Ferric uptake regulation protein</fullName>
    </recommendedName>
</protein>